<gene>
    <name evidence="3" type="ORF">D9613_006367</name>
</gene>
<comment type="caution">
    <text evidence="3">The sequence shown here is derived from an EMBL/GenBank/DDBJ whole genome shotgun (WGS) entry which is preliminary data.</text>
</comment>
<dbReference type="SUPFAM" id="SSF52540">
    <property type="entry name" value="P-loop containing nucleoside triphosphate hydrolases"/>
    <property type="match status" value="1"/>
</dbReference>
<name>A0A8H4VQZ4_9AGAR</name>
<dbReference type="AlphaFoldDB" id="A0A8H4VQZ4"/>
<accession>A0A8H4VQZ4</accession>
<dbReference type="EMBL" id="JAACJL010000030">
    <property type="protein sequence ID" value="KAF4617130.1"/>
    <property type="molecule type" value="Genomic_DNA"/>
</dbReference>
<dbReference type="Gene3D" id="3.40.50.300">
    <property type="entry name" value="P-loop containing nucleotide triphosphate hydrolases"/>
    <property type="match status" value="1"/>
</dbReference>
<dbReference type="InterPro" id="IPR056884">
    <property type="entry name" value="NPHP3-like_N"/>
</dbReference>
<evidence type="ECO:0000256" key="1">
    <source>
        <dbReference type="ARBA" id="ARBA00022737"/>
    </source>
</evidence>
<protein>
    <recommendedName>
        <fullName evidence="2">Nephrocystin 3-like N-terminal domain-containing protein</fullName>
    </recommendedName>
</protein>
<proteinExistence type="predicted"/>
<keyword evidence="4" id="KW-1185">Reference proteome</keyword>
<sequence>MSWIVLGRDKDDQEGKQFMWLNGAAGCGKSAIAQSTVESCIEQGLLLASFFFNRSDATRNHVGSFVATLAYQVYYAFPGTEVQTEILSTIKKDPLVFKKTLQEQFTSLLVQPLRTHFSKDQSAQLRVPFLIVIDGLDECTDRGAQKAILTGLADSLRNSNLYVPVFVVSRPEQEIKLSFGSKNLKDMHTTLSLDLEDGHEADSDIRLYLFDRFAQIKDDFDNLTAGRKLAEDWPGDKVIWTLVRNSSRQFIYAATVIRYVESPRHRPDHRLEVVLNLRPVKGEHPFAQLDSLYSMILESVLDIENVLRVLSLFLTGRHLTFSAIETLLSYDEGEVEALICDIGALVRVDKSLHTGQLYPRFLHASFREYLVDAARSKQFHIDVDCTIIRSITLVLQYLASCCSSSFNPVSTTAYIAKSYFHEMQSQMAQRTGQITISLELRQSVLSFPLKEFLEPHSTPTYEYRQLLEDFITPFLQIMESMVIIDPTLSYIQDHQLGILRSVLMQQLYRYFNDDKQALILVLFHHLGSDRFVPLVDDNTGRFYFTCSSLLLPGWVQGDILSLSRIWYKQNHLHRANVYHRFVRQLLRDIQAGQTTEYALGPIVHERATLACFKELAKLLPSLPPEPFVIYDAEEGDHRISWFCEKRLFTDNFTENNMDADLVFDALNGDFEWIFERSEGPIFRDEEFQFFLLGYLIFLLPRCGRSDALVAACKHHDRLLVFQYDCFPVRARELHEEIDRYLERVESPNMIPVVTPSLSVLSGKKGNTIY</sequence>
<dbReference type="InterPro" id="IPR027417">
    <property type="entry name" value="P-loop_NTPase"/>
</dbReference>
<dbReference type="PANTHER" id="PTHR10039">
    <property type="entry name" value="AMELOGENIN"/>
    <property type="match status" value="1"/>
</dbReference>
<dbReference type="Proteomes" id="UP000521872">
    <property type="component" value="Unassembled WGS sequence"/>
</dbReference>
<keyword evidence="1" id="KW-0677">Repeat</keyword>
<evidence type="ECO:0000259" key="2">
    <source>
        <dbReference type="Pfam" id="PF24883"/>
    </source>
</evidence>
<reference evidence="3 4" key="1">
    <citation type="submission" date="2019-12" db="EMBL/GenBank/DDBJ databases">
        <authorList>
            <person name="Floudas D."/>
            <person name="Bentzer J."/>
            <person name="Ahren D."/>
            <person name="Johansson T."/>
            <person name="Persson P."/>
            <person name="Tunlid A."/>
        </authorList>
    </citation>
    <scope>NUCLEOTIDE SEQUENCE [LARGE SCALE GENOMIC DNA]</scope>
    <source>
        <strain evidence="3 4">CBS 102.39</strain>
    </source>
</reference>
<feature type="domain" description="Nephrocystin 3-like N-terminal" evidence="2">
    <location>
        <begin position="11"/>
        <end position="170"/>
    </location>
</feature>
<evidence type="ECO:0000313" key="3">
    <source>
        <dbReference type="EMBL" id="KAF4617130.1"/>
    </source>
</evidence>
<organism evidence="3 4">
    <name type="scientific">Agrocybe pediades</name>
    <dbReference type="NCBI Taxonomy" id="84607"/>
    <lineage>
        <taxon>Eukaryota</taxon>
        <taxon>Fungi</taxon>
        <taxon>Dikarya</taxon>
        <taxon>Basidiomycota</taxon>
        <taxon>Agaricomycotina</taxon>
        <taxon>Agaricomycetes</taxon>
        <taxon>Agaricomycetidae</taxon>
        <taxon>Agaricales</taxon>
        <taxon>Agaricineae</taxon>
        <taxon>Strophariaceae</taxon>
        <taxon>Agrocybe</taxon>
    </lineage>
</organism>
<evidence type="ECO:0000313" key="4">
    <source>
        <dbReference type="Proteomes" id="UP000521872"/>
    </source>
</evidence>
<dbReference type="Pfam" id="PF24883">
    <property type="entry name" value="NPHP3_N"/>
    <property type="match status" value="1"/>
</dbReference>